<dbReference type="EMBL" id="JBHRYJ010000001">
    <property type="protein sequence ID" value="MFC3674825.1"/>
    <property type="molecule type" value="Genomic_DNA"/>
</dbReference>
<sequence length="129" mass="14219">MLYTLKLRRSGRRLLPTIAGLAVLFVVCGGVVMLLRSGGGSDGPYYTPGVTPSREECVLAKMKTYAKVTKQTLTNIAEECELTVQSIEGHEKLRRAWEAREAARPPEPLPAAEPAKAQPEGDKLRRVWN</sequence>
<feature type="transmembrane region" description="Helical" evidence="2">
    <location>
        <begin position="14"/>
        <end position="35"/>
    </location>
</feature>
<evidence type="ECO:0000256" key="1">
    <source>
        <dbReference type="SAM" id="MobiDB-lite"/>
    </source>
</evidence>
<keyword evidence="4" id="KW-1185">Reference proteome</keyword>
<keyword evidence="2" id="KW-0812">Transmembrane</keyword>
<evidence type="ECO:0000256" key="2">
    <source>
        <dbReference type="SAM" id="Phobius"/>
    </source>
</evidence>
<evidence type="ECO:0008006" key="5">
    <source>
        <dbReference type="Google" id="ProtNLM"/>
    </source>
</evidence>
<dbReference type="Proteomes" id="UP001595711">
    <property type="component" value="Unassembled WGS sequence"/>
</dbReference>
<organism evidence="3 4">
    <name type="scientific">Ferrovibrio xuzhouensis</name>
    <dbReference type="NCBI Taxonomy" id="1576914"/>
    <lineage>
        <taxon>Bacteria</taxon>
        <taxon>Pseudomonadati</taxon>
        <taxon>Pseudomonadota</taxon>
        <taxon>Alphaproteobacteria</taxon>
        <taxon>Rhodospirillales</taxon>
        <taxon>Rhodospirillaceae</taxon>
        <taxon>Ferrovibrio</taxon>
    </lineage>
</organism>
<reference evidence="4" key="1">
    <citation type="journal article" date="2019" name="Int. J. Syst. Evol. Microbiol.">
        <title>The Global Catalogue of Microorganisms (GCM) 10K type strain sequencing project: providing services to taxonomists for standard genome sequencing and annotation.</title>
        <authorList>
            <consortium name="The Broad Institute Genomics Platform"/>
            <consortium name="The Broad Institute Genome Sequencing Center for Infectious Disease"/>
            <person name="Wu L."/>
            <person name="Ma J."/>
        </authorList>
    </citation>
    <scope>NUCLEOTIDE SEQUENCE [LARGE SCALE GENOMIC DNA]</scope>
    <source>
        <strain evidence="4">KCTC 42182</strain>
    </source>
</reference>
<proteinExistence type="predicted"/>
<comment type="caution">
    <text evidence="3">The sequence shown here is derived from an EMBL/GenBank/DDBJ whole genome shotgun (WGS) entry which is preliminary data.</text>
</comment>
<dbReference type="RefSeq" id="WP_379722320.1">
    <property type="nucleotide sequence ID" value="NZ_JBHRYJ010000001.1"/>
</dbReference>
<gene>
    <name evidence="3" type="ORF">ACFOOQ_04665</name>
</gene>
<keyword evidence="2" id="KW-1133">Transmembrane helix</keyword>
<feature type="compositionally biased region" description="Basic and acidic residues" evidence="1">
    <location>
        <begin position="119"/>
        <end position="129"/>
    </location>
</feature>
<evidence type="ECO:0000313" key="4">
    <source>
        <dbReference type="Proteomes" id="UP001595711"/>
    </source>
</evidence>
<feature type="region of interest" description="Disordered" evidence="1">
    <location>
        <begin position="99"/>
        <end position="129"/>
    </location>
</feature>
<accession>A0ABV7VBH8</accession>
<keyword evidence="2" id="KW-0472">Membrane</keyword>
<protein>
    <recommendedName>
        <fullName evidence="5">Conjugative transfer region protein TrbK</fullName>
    </recommendedName>
</protein>
<name>A0ABV7VBH8_9PROT</name>
<evidence type="ECO:0000313" key="3">
    <source>
        <dbReference type="EMBL" id="MFC3674825.1"/>
    </source>
</evidence>